<dbReference type="EMBL" id="CP001801">
    <property type="protein sequence ID" value="ACX96528.1"/>
    <property type="molecule type" value="Genomic_DNA"/>
</dbReference>
<reference evidence="2 3" key="1">
    <citation type="submission" date="2009-10" db="EMBL/GenBank/DDBJ databases">
        <title>Complete sequence of Halothiobacillus neapolitanus c2.</title>
        <authorList>
            <consortium name="US DOE Joint Genome Institute"/>
            <person name="Lucas S."/>
            <person name="Copeland A."/>
            <person name="Lapidus A."/>
            <person name="Glavina del Rio T."/>
            <person name="Tice H."/>
            <person name="Bruce D."/>
            <person name="Goodwin L."/>
            <person name="Pitluck S."/>
            <person name="Davenport K."/>
            <person name="Brettin T."/>
            <person name="Detter J.C."/>
            <person name="Han C."/>
            <person name="Tapia R."/>
            <person name="Larimer F."/>
            <person name="Land M."/>
            <person name="Hauser L."/>
            <person name="Kyrpides N."/>
            <person name="Mikhailova N."/>
            <person name="Kerfeld C."/>
            <person name="Cannon G."/>
            <person name="Heinhort S."/>
        </authorList>
    </citation>
    <scope>NUCLEOTIDE SEQUENCE [LARGE SCALE GENOMIC DNA]</scope>
    <source>
        <strain evidence="3">ATCC 23641 / c2</strain>
    </source>
</reference>
<dbReference type="PANTHER" id="PTHR33570:SF10">
    <property type="entry name" value="GAMMA-CARBOXYMUCONOLACTONE DECARBOXYLASE"/>
    <property type="match status" value="1"/>
</dbReference>
<keyword evidence="3" id="KW-1185">Reference proteome</keyword>
<dbReference type="RefSeq" id="WP_012824561.1">
    <property type="nucleotide sequence ID" value="NC_013422.1"/>
</dbReference>
<dbReference type="PANTHER" id="PTHR33570">
    <property type="entry name" value="4-CARBOXYMUCONOLACTONE DECARBOXYLASE FAMILY PROTEIN"/>
    <property type="match status" value="1"/>
</dbReference>
<evidence type="ECO:0000313" key="2">
    <source>
        <dbReference type="EMBL" id="ACX96528.1"/>
    </source>
</evidence>
<proteinExistence type="predicted"/>
<protein>
    <submittedName>
        <fullName evidence="2">Carboxymuconolactone decarboxylase</fullName>
    </submittedName>
</protein>
<dbReference type="SUPFAM" id="SSF69118">
    <property type="entry name" value="AhpD-like"/>
    <property type="match status" value="1"/>
</dbReference>
<dbReference type="HOGENOM" id="CLU_070025_2_1_6"/>
<sequence length="131" mass="14170">MPSERAERGMDILRQINPQSAQALFSELESIAPDLSRFVAEFAYGDIYARPGLTLREREMITVAALTAQGNAAPQLKSHIVGALNSGCTEQEIIEIMLQMAVYAGFPAAINGIMAAKEVFTARKANETDPA</sequence>
<dbReference type="STRING" id="555778.Hneap_1703"/>
<dbReference type="OrthoDB" id="9801400at2"/>
<organism evidence="2 3">
    <name type="scientific">Halothiobacillus neapolitanus (strain ATCC 23641 / DSM 15147 / CIP 104769 / NCIMB 8539 / c2)</name>
    <name type="common">Thiobacillus neapolitanus</name>
    <dbReference type="NCBI Taxonomy" id="555778"/>
    <lineage>
        <taxon>Bacteria</taxon>
        <taxon>Pseudomonadati</taxon>
        <taxon>Pseudomonadota</taxon>
        <taxon>Gammaproteobacteria</taxon>
        <taxon>Chromatiales</taxon>
        <taxon>Halothiobacillaceae</taxon>
        <taxon>Halothiobacillus</taxon>
    </lineage>
</organism>
<feature type="domain" description="Carboxymuconolactone decarboxylase-like" evidence="1">
    <location>
        <begin position="33"/>
        <end position="118"/>
    </location>
</feature>
<accession>D0L1F5</accession>
<dbReference type="Gene3D" id="1.20.1290.10">
    <property type="entry name" value="AhpD-like"/>
    <property type="match status" value="1"/>
</dbReference>
<name>D0L1F5_HALNC</name>
<evidence type="ECO:0000259" key="1">
    <source>
        <dbReference type="Pfam" id="PF02627"/>
    </source>
</evidence>
<dbReference type="InterPro" id="IPR029032">
    <property type="entry name" value="AhpD-like"/>
</dbReference>
<evidence type="ECO:0000313" key="3">
    <source>
        <dbReference type="Proteomes" id="UP000009102"/>
    </source>
</evidence>
<dbReference type="Proteomes" id="UP000009102">
    <property type="component" value="Chromosome"/>
</dbReference>
<dbReference type="InterPro" id="IPR052512">
    <property type="entry name" value="4CMD/NDH-1_regulator"/>
</dbReference>
<dbReference type="GO" id="GO:0051920">
    <property type="term" value="F:peroxiredoxin activity"/>
    <property type="evidence" value="ECO:0007669"/>
    <property type="project" value="InterPro"/>
</dbReference>
<dbReference type="Pfam" id="PF02627">
    <property type="entry name" value="CMD"/>
    <property type="match status" value="1"/>
</dbReference>
<dbReference type="AlphaFoldDB" id="D0L1F5"/>
<dbReference type="KEGG" id="hna:Hneap_1703"/>
<gene>
    <name evidence="2" type="ordered locus">Hneap_1703</name>
</gene>
<dbReference type="eggNOG" id="COG0599">
    <property type="taxonomic scope" value="Bacteria"/>
</dbReference>
<dbReference type="InterPro" id="IPR003779">
    <property type="entry name" value="CMD-like"/>
</dbReference>